<evidence type="ECO:0000313" key="1">
    <source>
        <dbReference type="EMBL" id="KAF7271700.1"/>
    </source>
</evidence>
<protein>
    <submittedName>
        <fullName evidence="1">Uncharacterized protein</fullName>
    </submittedName>
</protein>
<name>A0A834HZR1_RHYFE</name>
<gene>
    <name evidence="1" type="ORF">GWI33_015452</name>
</gene>
<comment type="caution">
    <text evidence="1">The sequence shown here is derived from an EMBL/GenBank/DDBJ whole genome shotgun (WGS) entry which is preliminary data.</text>
</comment>
<dbReference type="EMBL" id="JAACXV010013916">
    <property type="protein sequence ID" value="KAF7271700.1"/>
    <property type="molecule type" value="Genomic_DNA"/>
</dbReference>
<proteinExistence type="predicted"/>
<keyword evidence="2" id="KW-1185">Reference proteome</keyword>
<dbReference type="AlphaFoldDB" id="A0A834HZR1"/>
<sequence>MISKLENLSEFAGRTMVKDGRQDGSAEIVRARGNLLNGRISSSQGGPRRHVLCFFFFSDGRGEIGFRSGWENDDVKGISFNVGVRD</sequence>
<organism evidence="1 2">
    <name type="scientific">Rhynchophorus ferrugineus</name>
    <name type="common">Red palm weevil</name>
    <name type="synonym">Curculio ferrugineus</name>
    <dbReference type="NCBI Taxonomy" id="354439"/>
    <lineage>
        <taxon>Eukaryota</taxon>
        <taxon>Metazoa</taxon>
        <taxon>Ecdysozoa</taxon>
        <taxon>Arthropoda</taxon>
        <taxon>Hexapoda</taxon>
        <taxon>Insecta</taxon>
        <taxon>Pterygota</taxon>
        <taxon>Neoptera</taxon>
        <taxon>Endopterygota</taxon>
        <taxon>Coleoptera</taxon>
        <taxon>Polyphaga</taxon>
        <taxon>Cucujiformia</taxon>
        <taxon>Curculionidae</taxon>
        <taxon>Dryophthorinae</taxon>
        <taxon>Rhynchophorus</taxon>
    </lineage>
</organism>
<reference evidence="1" key="1">
    <citation type="submission" date="2020-08" db="EMBL/GenBank/DDBJ databases">
        <title>Genome sequencing and assembly of the red palm weevil Rhynchophorus ferrugineus.</title>
        <authorList>
            <person name="Dias G.B."/>
            <person name="Bergman C.M."/>
            <person name="Manee M."/>
        </authorList>
    </citation>
    <scope>NUCLEOTIDE SEQUENCE</scope>
    <source>
        <strain evidence="1">AA-2017</strain>
        <tissue evidence="1">Whole larva</tissue>
    </source>
</reference>
<dbReference type="Proteomes" id="UP000625711">
    <property type="component" value="Unassembled WGS sequence"/>
</dbReference>
<accession>A0A834HZR1</accession>
<evidence type="ECO:0000313" key="2">
    <source>
        <dbReference type="Proteomes" id="UP000625711"/>
    </source>
</evidence>